<dbReference type="OrthoDB" id="1376970at2"/>
<accession>A0A246GIF4</accession>
<protein>
    <submittedName>
        <fullName evidence="2">Uncharacterized protein</fullName>
    </submittedName>
</protein>
<evidence type="ECO:0000313" key="2">
    <source>
        <dbReference type="EMBL" id="OWP83339.1"/>
    </source>
</evidence>
<dbReference type="EMBL" id="MTCZ01000127">
    <property type="protein sequence ID" value="OWP83339.1"/>
    <property type="molecule type" value="Genomic_DNA"/>
</dbReference>
<organism evidence="2 3">
    <name type="scientific">Flavobacterium davisii</name>
    <dbReference type="NCBI Taxonomy" id="2906077"/>
    <lineage>
        <taxon>Bacteria</taxon>
        <taxon>Pseudomonadati</taxon>
        <taxon>Bacteroidota</taxon>
        <taxon>Flavobacteriia</taxon>
        <taxon>Flavobacteriales</taxon>
        <taxon>Flavobacteriaceae</taxon>
        <taxon>Flavobacterium</taxon>
    </lineage>
</organism>
<feature type="transmembrane region" description="Helical" evidence="1">
    <location>
        <begin position="20"/>
        <end position="40"/>
    </location>
</feature>
<feature type="transmembrane region" description="Helical" evidence="1">
    <location>
        <begin position="52"/>
        <end position="70"/>
    </location>
</feature>
<evidence type="ECO:0000256" key="1">
    <source>
        <dbReference type="SAM" id="Phobius"/>
    </source>
</evidence>
<gene>
    <name evidence="2" type="ORF">BWK59_11030</name>
</gene>
<keyword evidence="1" id="KW-0472">Membrane</keyword>
<dbReference type="AlphaFoldDB" id="A0A246GIF4"/>
<proteinExistence type="predicted"/>
<keyword evidence="1" id="KW-1133">Transmembrane helix</keyword>
<reference evidence="2 3" key="1">
    <citation type="journal article" date="2017" name="Infect. Genet. Evol.">
        <title>Comparative genome analysis of fish pathogen Flavobacterium columnare reveals extensive sequence diversity within the species.</title>
        <authorList>
            <person name="Kayansamruaj P."/>
            <person name="Dong H.T."/>
            <person name="Hirono I."/>
            <person name="Kondo H."/>
            <person name="Senapin S."/>
            <person name="Rodkhum C."/>
        </authorList>
    </citation>
    <scope>NUCLEOTIDE SEQUENCE [LARGE SCALE GENOMIC DNA]</scope>
    <source>
        <strain evidence="2 3">1215</strain>
    </source>
</reference>
<name>A0A246GIF4_9FLAO</name>
<dbReference type="Proteomes" id="UP000197768">
    <property type="component" value="Unassembled WGS sequence"/>
</dbReference>
<comment type="caution">
    <text evidence="2">The sequence shown here is derived from an EMBL/GenBank/DDBJ whole genome shotgun (WGS) entry which is preliminary data.</text>
</comment>
<sequence length="75" mass="9138">MNMKYSNKQEKKSLQERFLLVLGVFFFCMYLCMGLMVLFWDRLIEQLPLSNSYRITLGVAIVIYGFFRFIRYFKK</sequence>
<evidence type="ECO:0000313" key="3">
    <source>
        <dbReference type="Proteomes" id="UP000197768"/>
    </source>
</evidence>
<keyword evidence="1" id="KW-0812">Transmembrane</keyword>